<evidence type="ECO:0000313" key="3">
    <source>
        <dbReference type="Proteomes" id="UP000315252"/>
    </source>
</evidence>
<proteinExistence type="predicted"/>
<gene>
    <name evidence="2" type="ORF">FKG95_27080</name>
</gene>
<dbReference type="AlphaFoldDB" id="A0A545T258"/>
<dbReference type="RefSeq" id="WP_142899594.1">
    <property type="nucleotide sequence ID" value="NZ_ML660065.1"/>
</dbReference>
<evidence type="ECO:0000313" key="2">
    <source>
        <dbReference type="EMBL" id="TQV71301.1"/>
    </source>
</evidence>
<dbReference type="InterPro" id="IPR006311">
    <property type="entry name" value="TAT_signal"/>
</dbReference>
<dbReference type="Gene3D" id="3.40.710.10">
    <property type="entry name" value="DD-peptidase/beta-lactamase superfamily"/>
    <property type="match status" value="1"/>
</dbReference>
<dbReference type="InterPro" id="IPR012338">
    <property type="entry name" value="Beta-lactam/transpept-like"/>
</dbReference>
<sequence>MSEPDKVKGGIVRRRGHSRRAFMRQAGVSGLAASASLSLASNAWSALVTPDYIDIDTSSLNAKIDDRDVVFFAQDKASDEYYVVQRDRIHDRHSPWSTFKIPNLLIALETGVAADLEHKKAWDAEKYPPRDYWPKAWQGDQTLRSAFKHSVVWYFKEIALEVGPERYRKDLANFRYGNSQVSGKVDEFWLGEPLQISPIEQVKFLSTLLAGELEISERSIDALKEASISNARDGFVLHGKTGAGPADLTNFQGEFEGWFTGWVERPDRAPLVYALYVRGKDFPSIRTFRREMSEDLLMKIGALPPDWK</sequence>
<reference evidence="2 3" key="1">
    <citation type="submission" date="2019-06" db="EMBL/GenBank/DDBJ databases">
        <title>Whole genome sequence for Rhodospirillaceae sp. R148.</title>
        <authorList>
            <person name="Wang G."/>
        </authorList>
    </citation>
    <scope>NUCLEOTIDE SEQUENCE [LARGE SCALE GENOMIC DNA]</scope>
    <source>
        <strain evidence="2 3">R148</strain>
    </source>
</reference>
<dbReference type="SUPFAM" id="SSF56601">
    <property type="entry name" value="beta-lactamase/transpeptidase-like"/>
    <property type="match status" value="1"/>
</dbReference>
<protein>
    <submittedName>
        <fullName evidence="2">Class D beta-lactamase</fullName>
    </submittedName>
</protein>
<dbReference type="PROSITE" id="PS51318">
    <property type="entry name" value="TAT"/>
    <property type="match status" value="1"/>
</dbReference>
<organism evidence="2 3">
    <name type="scientific">Denitrobaculum tricleocarpae</name>
    <dbReference type="NCBI Taxonomy" id="2591009"/>
    <lineage>
        <taxon>Bacteria</taxon>
        <taxon>Pseudomonadati</taxon>
        <taxon>Pseudomonadota</taxon>
        <taxon>Alphaproteobacteria</taxon>
        <taxon>Rhodospirillales</taxon>
        <taxon>Rhodospirillaceae</taxon>
        <taxon>Denitrobaculum</taxon>
    </lineage>
</organism>
<name>A0A545T258_9PROT</name>
<evidence type="ECO:0000259" key="1">
    <source>
        <dbReference type="Pfam" id="PF00905"/>
    </source>
</evidence>
<accession>A0A545T258</accession>
<dbReference type="EMBL" id="VHSH01000014">
    <property type="protein sequence ID" value="TQV71301.1"/>
    <property type="molecule type" value="Genomic_DNA"/>
</dbReference>
<feature type="domain" description="Penicillin-binding protein transpeptidase" evidence="1">
    <location>
        <begin position="84"/>
        <end position="277"/>
    </location>
</feature>
<dbReference type="Proteomes" id="UP000315252">
    <property type="component" value="Unassembled WGS sequence"/>
</dbReference>
<dbReference type="OrthoDB" id="9762883at2"/>
<dbReference type="Pfam" id="PF00905">
    <property type="entry name" value="Transpeptidase"/>
    <property type="match status" value="1"/>
</dbReference>
<dbReference type="GO" id="GO:0008658">
    <property type="term" value="F:penicillin binding"/>
    <property type="evidence" value="ECO:0007669"/>
    <property type="project" value="InterPro"/>
</dbReference>
<dbReference type="InterPro" id="IPR001460">
    <property type="entry name" value="PCN-bd_Tpept"/>
</dbReference>
<keyword evidence="3" id="KW-1185">Reference proteome</keyword>
<comment type="caution">
    <text evidence="2">The sequence shown here is derived from an EMBL/GenBank/DDBJ whole genome shotgun (WGS) entry which is preliminary data.</text>
</comment>